<dbReference type="SUPFAM" id="SSF81383">
    <property type="entry name" value="F-box domain"/>
    <property type="match status" value="1"/>
</dbReference>
<dbReference type="InterPro" id="IPR001810">
    <property type="entry name" value="F-box_dom"/>
</dbReference>
<dbReference type="Gene3D" id="1.20.1280.50">
    <property type="match status" value="1"/>
</dbReference>
<dbReference type="Pfam" id="PF00646">
    <property type="entry name" value="F-box"/>
    <property type="match status" value="1"/>
</dbReference>
<reference evidence="2" key="1">
    <citation type="submission" date="2022-02" db="EMBL/GenBank/DDBJ databases">
        <authorList>
            <person name="Henning P.M."/>
            <person name="McCubbin A.G."/>
            <person name="Shore J.S."/>
        </authorList>
    </citation>
    <scope>NUCLEOTIDE SEQUENCE</scope>
    <source>
        <strain evidence="2">F60SS</strain>
        <tissue evidence="2">Leaves</tissue>
    </source>
</reference>
<dbReference type="Proteomes" id="UP001141552">
    <property type="component" value="Unassembled WGS sequence"/>
</dbReference>
<dbReference type="SMART" id="SM00256">
    <property type="entry name" value="FBOX"/>
    <property type="match status" value="1"/>
</dbReference>
<evidence type="ECO:0000259" key="1">
    <source>
        <dbReference type="PROSITE" id="PS50181"/>
    </source>
</evidence>
<reference evidence="2" key="2">
    <citation type="journal article" date="2023" name="Plants (Basel)">
        <title>Annotation of the Turnera subulata (Passifloraceae) Draft Genome Reveals the S-Locus Evolved after the Divergence of Turneroideae from Passifloroideae in a Stepwise Manner.</title>
        <authorList>
            <person name="Henning P.M."/>
            <person name="Roalson E.H."/>
            <person name="Mir W."/>
            <person name="McCubbin A.G."/>
            <person name="Shore J.S."/>
        </authorList>
    </citation>
    <scope>NUCLEOTIDE SEQUENCE</scope>
    <source>
        <strain evidence="2">F60SS</strain>
    </source>
</reference>
<organism evidence="2 3">
    <name type="scientific">Turnera subulata</name>
    <dbReference type="NCBI Taxonomy" id="218843"/>
    <lineage>
        <taxon>Eukaryota</taxon>
        <taxon>Viridiplantae</taxon>
        <taxon>Streptophyta</taxon>
        <taxon>Embryophyta</taxon>
        <taxon>Tracheophyta</taxon>
        <taxon>Spermatophyta</taxon>
        <taxon>Magnoliopsida</taxon>
        <taxon>eudicotyledons</taxon>
        <taxon>Gunneridae</taxon>
        <taxon>Pentapetalae</taxon>
        <taxon>rosids</taxon>
        <taxon>fabids</taxon>
        <taxon>Malpighiales</taxon>
        <taxon>Passifloraceae</taxon>
        <taxon>Turnera</taxon>
    </lineage>
</organism>
<dbReference type="PANTHER" id="PTHR31672">
    <property type="entry name" value="BNACNNG10540D PROTEIN"/>
    <property type="match status" value="1"/>
</dbReference>
<gene>
    <name evidence="2" type="ORF">Tsubulata_037432</name>
</gene>
<name>A0A9Q0J2S8_9ROSI</name>
<dbReference type="OrthoDB" id="810573at2759"/>
<dbReference type="PANTHER" id="PTHR31672:SF13">
    <property type="entry name" value="F-BOX PROTEIN CPR30-LIKE"/>
    <property type="match status" value="1"/>
</dbReference>
<dbReference type="PROSITE" id="PS50181">
    <property type="entry name" value="FBOX"/>
    <property type="match status" value="1"/>
</dbReference>
<evidence type="ECO:0000313" key="2">
    <source>
        <dbReference type="EMBL" id="KAJ4825977.1"/>
    </source>
</evidence>
<dbReference type="AlphaFoldDB" id="A0A9Q0J2S8"/>
<feature type="domain" description="F-box" evidence="1">
    <location>
        <begin position="24"/>
        <end position="65"/>
    </location>
</feature>
<dbReference type="InterPro" id="IPR036047">
    <property type="entry name" value="F-box-like_dom_sf"/>
</dbReference>
<sequence>MGNISSTSMNQCVHGPDRPNNCPLPEDVILEILHRLPIKYIVQCMAVCKWWKKLITNPSFISRNLLNGSLASANQKPLLLLRHHHLYSTTVNHYSLHFENGEFDETRDFKLVRISGKGSRRKTMIYSVDKGCWRTNQKQNAGNAPIFPYKQRIFRAAVCVGGILHSIATRVGSSGDNVIVSYDLRDEAFGEVMLPDCIARVQYSHKYHYCISISTYKDSSIMVCGDLGTHYFPIIQVWVMKEYGVVDSWMKLSIDNGGLGIRKVLRFSSNDKLLLFLNSMGLVFLNPNSGGMFEDPTRVEAAGYHDANLCPFVESLALLDNTKARECIGWETFL</sequence>
<accession>A0A9Q0J2S8</accession>
<dbReference type="NCBIfam" id="TIGR01640">
    <property type="entry name" value="F_box_assoc_1"/>
    <property type="match status" value="1"/>
</dbReference>
<dbReference type="EMBL" id="JAKUCV010006773">
    <property type="protein sequence ID" value="KAJ4825977.1"/>
    <property type="molecule type" value="Genomic_DNA"/>
</dbReference>
<dbReference type="CDD" id="cd22157">
    <property type="entry name" value="F-box_AtFBW1-like"/>
    <property type="match status" value="1"/>
</dbReference>
<protein>
    <recommendedName>
        <fullName evidence="1">F-box domain-containing protein</fullName>
    </recommendedName>
</protein>
<dbReference type="InterPro" id="IPR050796">
    <property type="entry name" value="SCF_F-box_component"/>
</dbReference>
<comment type="caution">
    <text evidence="2">The sequence shown here is derived from an EMBL/GenBank/DDBJ whole genome shotgun (WGS) entry which is preliminary data.</text>
</comment>
<proteinExistence type="predicted"/>
<dbReference type="InterPro" id="IPR017451">
    <property type="entry name" value="F-box-assoc_interact_dom"/>
</dbReference>
<evidence type="ECO:0000313" key="3">
    <source>
        <dbReference type="Proteomes" id="UP001141552"/>
    </source>
</evidence>
<keyword evidence="3" id="KW-1185">Reference proteome</keyword>